<dbReference type="Gene3D" id="3.40.50.2000">
    <property type="entry name" value="Glycogen Phosphorylase B"/>
    <property type="match status" value="2"/>
</dbReference>
<accession>A0A1M7S6E3</accession>
<dbReference type="NCBIfam" id="NF038011">
    <property type="entry name" value="PelF"/>
    <property type="match status" value="1"/>
</dbReference>
<dbReference type="EMBL" id="FRDJ01000002">
    <property type="protein sequence ID" value="SHN54207.1"/>
    <property type="molecule type" value="Genomic_DNA"/>
</dbReference>
<evidence type="ECO:0000259" key="1">
    <source>
        <dbReference type="Pfam" id="PF00534"/>
    </source>
</evidence>
<dbReference type="Pfam" id="PF00534">
    <property type="entry name" value="Glycos_transf_1"/>
    <property type="match status" value="1"/>
</dbReference>
<evidence type="ECO:0000259" key="2">
    <source>
        <dbReference type="Pfam" id="PF11997"/>
    </source>
</evidence>
<keyword evidence="4" id="KW-1185">Reference proteome</keyword>
<dbReference type="Pfam" id="PF11997">
    <property type="entry name" value="DUF3492"/>
    <property type="match status" value="1"/>
</dbReference>
<dbReference type="InterPro" id="IPR047691">
    <property type="entry name" value="PelF-like"/>
</dbReference>
<dbReference type="PANTHER" id="PTHR12526:SF608">
    <property type="entry name" value="PELF"/>
    <property type="match status" value="1"/>
</dbReference>
<proteinExistence type="predicted"/>
<evidence type="ECO:0000313" key="3">
    <source>
        <dbReference type="EMBL" id="SHN54207.1"/>
    </source>
</evidence>
<dbReference type="PANTHER" id="PTHR12526">
    <property type="entry name" value="GLYCOSYLTRANSFERASE"/>
    <property type="match status" value="1"/>
</dbReference>
<protein>
    <submittedName>
        <fullName evidence="3">Glycosyltransferase involved in cell wall bisynthesis</fullName>
    </submittedName>
</protein>
<dbReference type="InterPro" id="IPR001296">
    <property type="entry name" value="Glyco_trans_1"/>
</dbReference>
<sequence length="467" mass="53915">MRVCLIVEGTYPYITGGVSSWIQMIIENIPDVEFDVVHLAPWKWSRPFSYKMPVNLKSVYEYPLFSVDFKKDGEMLDEKEIVRNIRQLLFLKESRVEFFSNILRSVSGKHIDYILQSKTFWQFLVDIYERYFYEEGFPSFYWTIIGFVLPILSAIQSIPPKADIYHSTTTGYAVLSALSGKYIHKGKLIVTEHGIYHREREIEIIKSTSIQEIYKKTWIEIFRLISETAYQECDALTTLFEKNQLFQFELNADIRKSRVIPNGIDVKKFSAIEPVEHDTFNIGMIGRVVPIKDVITGIKAFDIFVKKHPNSKLYIIGPTDEDEEYYQRCVDIVRLFNLEEKVIFTGRANVLDYYPLIDVLLISSISEGQPLVQLEAMASGIPVVVTNVGNCPEIALDPDGQSGFVVEPKDYQAMAEKLDVLASDKHLCKTFGENGRKIVQEKYNLEKMISEYRRLYEEVLSSAIQNT</sequence>
<dbReference type="RefSeq" id="WP_072758126.1">
    <property type="nucleotide sequence ID" value="NZ_FRDJ01000002.1"/>
</dbReference>
<dbReference type="OrthoDB" id="9772485at2"/>
<dbReference type="STRING" id="1121883.SAMN02745226_00577"/>
<feature type="domain" description="Glycosyl transferase family 1" evidence="1">
    <location>
        <begin position="269"/>
        <end position="437"/>
    </location>
</feature>
<name>A0A1M7S6E3_FERGO</name>
<dbReference type="GO" id="GO:0016757">
    <property type="term" value="F:glycosyltransferase activity"/>
    <property type="evidence" value="ECO:0007669"/>
    <property type="project" value="InterPro"/>
</dbReference>
<organism evidence="3 4">
    <name type="scientific">Fervidobacterium gondwanense DSM 13020</name>
    <dbReference type="NCBI Taxonomy" id="1121883"/>
    <lineage>
        <taxon>Bacteria</taxon>
        <taxon>Thermotogati</taxon>
        <taxon>Thermotogota</taxon>
        <taxon>Thermotogae</taxon>
        <taxon>Thermotogales</taxon>
        <taxon>Fervidobacteriaceae</taxon>
        <taxon>Fervidobacterium</taxon>
    </lineage>
</organism>
<dbReference type="InterPro" id="IPR022622">
    <property type="entry name" value="DUF3492"/>
</dbReference>
<keyword evidence="3" id="KW-0808">Transferase</keyword>
<evidence type="ECO:0000313" key="4">
    <source>
        <dbReference type="Proteomes" id="UP000184207"/>
    </source>
</evidence>
<dbReference type="SUPFAM" id="SSF53756">
    <property type="entry name" value="UDP-Glycosyltransferase/glycogen phosphorylase"/>
    <property type="match status" value="1"/>
</dbReference>
<gene>
    <name evidence="3" type="ORF">SAMN02745226_00577</name>
</gene>
<dbReference type="Proteomes" id="UP000184207">
    <property type="component" value="Unassembled WGS sequence"/>
</dbReference>
<reference evidence="4" key="1">
    <citation type="submission" date="2016-12" db="EMBL/GenBank/DDBJ databases">
        <authorList>
            <person name="Varghese N."/>
            <person name="Submissions S."/>
        </authorList>
    </citation>
    <scope>NUCLEOTIDE SEQUENCE [LARGE SCALE GENOMIC DNA]</scope>
    <source>
        <strain evidence="4">DSM 13020</strain>
    </source>
</reference>
<feature type="domain" description="DUF3492" evidence="2">
    <location>
        <begin position="1"/>
        <end position="253"/>
    </location>
</feature>
<dbReference type="AlphaFoldDB" id="A0A1M7S6E3"/>